<dbReference type="InterPro" id="IPR012341">
    <property type="entry name" value="6hp_glycosidase-like_sf"/>
</dbReference>
<evidence type="ECO:0000259" key="2">
    <source>
        <dbReference type="Pfam" id="PF20736"/>
    </source>
</evidence>
<dbReference type="Gene3D" id="1.50.10.10">
    <property type="match status" value="1"/>
</dbReference>
<dbReference type="SUPFAM" id="SSF48208">
    <property type="entry name" value="Six-hairpin glycosidases"/>
    <property type="match status" value="1"/>
</dbReference>
<keyword evidence="5" id="KW-1185">Reference proteome</keyword>
<comment type="caution">
    <text evidence="4">The sequence shown here is derived from an EMBL/GenBank/DDBJ whole genome shotgun (WGS) entry which is preliminary data.</text>
</comment>
<dbReference type="GO" id="GO:0016787">
    <property type="term" value="F:hydrolase activity"/>
    <property type="evidence" value="ECO:0007669"/>
    <property type="project" value="UniProtKB-KW"/>
</dbReference>
<dbReference type="Pfam" id="PF20737">
    <property type="entry name" value="Glyco_hydro127C"/>
    <property type="match status" value="1"/>
</dbReference>
<dbReference type="PANTHER" id="PTHR43465">
    <property type="entry name" value="DUF1680 DOMAIN PROTEIN (AFU_ORTHOLOGUE AFUA_1G08910)"/>
    <property type="match status" value="1"/>
</dbReference>
<protein>
    <submittedName>
        <fullName evidence="4">Glycoside hydrolase family 127 protein</fullName>
    </submittedName>
</protein>
<dbReference type="RefSeq" id="WP_387980383.1">
    <property type="nucleotide sequence ID" value="NZ_JBHRWO010000021.1"/>
</dbReference>
<dbReference type="Pfam" id="PF07944">
    <property type="entry name" value="Beta-AFase-like_GH127_cat"/>
    <property type="match status" value="1"/>
</dbReference>
<accession>A0ABV7Q797</accession>
<dbReference type="Proteomes" id="UP001595712">
    <property type="component" value="Unassembled WGS sequence"/>
</dbReference>
<keyword evidence="4" id="KW-0378">Hydrolase</keyword>
<name>A0ABV7Q797_9ACTN</name>
<dbReference type="Pfam" id="PF20736">
    <property type="entry name" value="Glyco_hydro127M"/>
    <property type="match status" value="1"/>
</dbReference>
<dbReference type="InterPro" id="IPR008928">
    <property type="entry name" value="6-hairpin_glycosidase_sf"/>
</dbReference>
<organism evidence="4 5">
    <name type="scientific">Glycomyces rhizosphaerae</name>
    <dbReference type="NCBI Taxonomy" id="2054422"/>
    <lineage>
        <taxon>Bacteria</taxon>
        <taxon>Bacillati</taxon>
        <taxon>Actinomycetota</taxon>
        <taxon>Actinomycetes</taxon>
        <taxon>Glycomycetales</taxon>
        <taxon>Glycomycetaceae</taxon>
        <taxon>Glycomyces</taxon>
    </lineage>
</organism>
<dbReference type="InterPro" id="IPR012878">
    <property type="entry name" value="Beta-AFase-like_GH127_cat"/>
</dbReference>
<dbReference type="InterPro" id="IPR049049">
    <property type="entry name" value="Beta-AFase-like_GH127_C"/>
</dbReference>
<proteinExistence type="predicted"/>
<evidence type="ECO:0000313" key="5">
    <source>
        <dbReference type="Proteomes" id="UP001595712"/>
    </source>
</evidence>
<feature type="domain" description="Non-reducing end beta-L-arabinofuranosidase-like GH127 C-terminal" evidence="3">
    <location>
        <begin position="522"/>
        <end position="630"/>
    </location>
</feature>
<evidence type="ECO:0000313" key="4">
    <source>
        <dbReference type="EMBL" id="MFC3495643.1"/>
    </source>
</evidence>
<gene>
    <name evidence="4" type="ORF">ACFO8M_24440</name>
</gene>
<reference evidence="5" key="1">
    <citation type="journal article" date="2019" name="Int. J. Syst. Evol. Microbiol.">
        <title>The Global Catalogue of Microorganisms (GCM) 10K type strain sequencing project: providing services to taxonomists for standard genome sequencing and annotation.</title>
        <authorList>
            <consortium name="The Broad Institute Genomics Platform"/>
            <consortium name="The Broad Institute Genome Sequencing Center for Infectious Disease"/>
            <person name="Wu L."/>
            <person name="Ma J."/>
        </authorList>
    </citation>
    <scope>NUCLEOTIDE SEQUENCE [LARGE SCALE GENOMIC DNA]</scope>
    <source>
        <strain evidence="5">CGMCC 4.7396</strain>
    </source>
</reference>
<dbReference type="PANTHER" id="PTHR43465:SF2">
    <property type="entry name" value="DUF1680 DOMAIN PROTEIN (AFU_ORTHOLOGUE AFUA_1G08910)"/>
    <property type="match status" value="1"/>
</dbReference>
<sequence length="636" mass="70293">MSSHHSRRTPLPIPDVTIEDAFWAPHRETVRTKSLPHQEHQLRTGGQFEALKLEWKPGVAGEPHIFWESDVAKWIEAASYVLAREEDPDLDAAVDEAIALLSGAQQDDGYLNVYFTVVKPGQRFTDLRDAHELYCAGHLIEAGVAHHEATGKTTLLDIVRRYADLIDREFGPGGSCEGGYDGHEEIELALVKLYRATGERRYLDLALRLVDNRGTQPYYFDAECERRGTEGYFGTFLQDRVRRVDWFRQYNQTHLPVREQTETVGHAVRAMYLYTAMADLAAETGDATLTAACERLWDDMVGTKLYVTGGLGALHEIEGFGPAYHLPDRDGYAETCAAIGLVMWAQRMTLLTGEAKYADVLERALYNGVLSGISADGTRYFYGNPLASDGSVERSEWFGCACCPPNLARLLASLEHYIYATDPTGLVVNLYIAGSARLEHGGQTIRLAQATDYPWDGRVRLTLEADHDTDLTLKLRLPDWSDGPTLTIDGTEVDTTIEDGYLHLARTWAPGTVIDLDLGMSPKRVRANQKVAAVLGKVALQNGPIIYCAEGIDNAGAVPALTIRPDAELRIEHDSSSNLDTVTVEGVCERQSGDALYSTDAPKAEPTSIRAVPYFSWANRGKSTMAVWLRETAAGH</sequence>
<dbReference type="InterPro" id="IPR049174">
    <property type="entry name" value="Beta-AFase-like"/>
</dbReference>
<dbReference type="InterPro" id="IPR049046">
    <property type="entry name" value="Beta-AFase-like_GH127_middle"/>
</dbReference>
<feature type="domain" description="Non-reducing end beta-L-arabinofuranosidase-like GH127 middle" evidence="2">
    <location>
        <begin position="426"/>
        <end position="520"/>
    </location>
</feature>
<dbReference type="EMBL" id="JBHRWO010000021">
    <property type="protein sequence ID" value="MFC3495643.1"/>
    <property type="molecule type" value="Genomic_DNA"/>
</dbReference>
<evidence type="ECO:0000259" key="1">
    <source>
        <dbReference type="Pfam" id="PF07944"/>
    </source>
</evidence>
<feature type="domain" description="Non-reducing end beta-L-arabinofuranosidase-like GH127 catalytic" evidence="1">
    <location>
        <begin position="15"/>
        <end position="415"/>
    </location>
</feature>
<evidence type="ECO:0000259" key="3">
    <source>
        <dbReference type="Pfam" id="PF20737"/>
    </source>
</evidence>